<dbReference type="Gene3D" id="1.25.40.10">
    <property type="entry name" value="Tetratricopeptide repeat domain"/>
    <property type="match status" value="1"/>
</dbReference>
<accession>A0A2N5ZMN0</accession>
<dbReference type="AlphaFoldDB" id="A0A2N5ZMN0"/>
<protein>
    <submittedName>
        <fullName evidence="1">Uncharacterized protein</fullName>
    </submittedName>
</protein>
<dbReference type="InterPro" id="IPR011990">
    <property type="entry name" value="TPR-like_helical_dom_sf"/>
</dbReference>
<name>A0A2N5ZMN0_MUIH1</name>
<proteinExistence type="predicted"/>
<gene>
    <name evidence="1" type="ORF">C0601_00580</name>
</gene>
<comment type="caution">
    <text evidence="1">The sequence shown here is derived from an EMBL/GenBank/DDBJ whole genome shotgun (WGS) entry which is preliminary data.</text>
</comment>
<reference evidence="1 2" key="1">
    <citation type="submission" date="2017-11" db="EMBL/GenBank/DDBJ databases">
        <title>Genome-resolved metagenomics identifies genetic mobility, metabolic interactions, and unexpected diversity in perchlorate-reducing communities.</title>
        <authorList>
            <person name="Barnum T.P."/>
            <person name="Figueroa I.A."/>
            <person name="Carlstrom C.I."/>
            <person name="Lucas L.N."/>
            <person name="Engelbrektson A.L."/>
            <person name="Coates J.D."/>
        </authorList>
    </citation>
    <scope>NUCLEOTIDE SEQUENCE [LARGE SCALE GENOMIC DNA]</scope>
    <source>
        <strain evidence="1">BM706</strain>
    </source>
</reference>
<sequence length="611" mass="71865">MRKTIIILLLFIAFIANAGIKEAMIYYNSGKYINAIDEYKQILLAKADDTILYQAILGLGNSYHELGIEDKAIFYFSKYLEKIKNDTILQRVIDILIARQDYDTAIVYADEMSDDINRLRKRLDIFTAKDDRSNMAKTLVSYYDRTKDIMILARLMKLSPERAVKWDHTLEYRFIDKIMKNNIDEANAYIEDFIKKQDSLKVSSIVRFLENTNKTLAIRPAEFLYEKGKTSFDFSRLAKLYFDTGAISKLNDLIDEHRRLLGDKRFIESSAGILLNFGMYEKFIRIIKSNREYYKDKTLRVRLLDVLKSGMSFSKFFDELIFLYNKKIMDKYQIQREIKTVIKTSHRWPEAYLKHEISDLMPEDLKLLSYYLTGDKKDAKEIFKKSTPSVRAFFLKDTDAYLEFSDYINEKDDFEIFSKACDFFSDKRLKDFSDVDIPLRYFLKSLETLLKRGTITVERIKVLTEKHKDISELKKRLLDQIATIGIRSGKFAINTGNSIILEVTDLFLLYRIYYVSRKQKMDAEISSLCKTVVSLATYIYFEKKDYKKVMSLYNQVGIPRDELVFISMVLDGIDIENYIKGMTNWKLLDIYETSLEIKDKEKLEKVLRGKL</sequence>
<evidence type="ECO:0000313" key="1">
    <source>
        <dbReference type="EMBL" id="PLX19947.1"/>
    </source>
</evidence>
<dbReference type="Proteomes" id="UP000234857">
    <property type="component" value="Unassembled WGS sequence"/>
</dbReference>
<organism evidence="1 2">
    <name type="scientific">Muiribacterium halophilum</name>
    <dbReference type="NCBI Taxonomy" id="2053465"/>
    <lineage>
        <taxon>Bacteria</taxon>
        <taxon>Candidatus Muiribacteriota</taxon>
        <taxon>Candidatus Muiribacteriia</taxon>
        <taxon>Candidatus Muiribacteriales</taxon>
        <taxon>Candidatus Muiribacteriaceae</taxon>
        <taxon>Candidatus Muiribacterium</taxon>
    </lineage>
</organism>
<dbReference type="EMBL" id="PKTG01000013">
    <property type="protein sequence ID" value="PLX19947.1"/>
    <property type="molecule type" value="Genomic_DNA"/>
</dbReference>
<dbReference type="SUPFAM" id="SSF48452">
    <property type="entry name" value="TPR-like"/>
    <property type="match status" value="1"/>
</dbReference>
<evidence type="ECO:0000313" key="2">
    <source>
        <dbReference type="Proteomes" id="UP000234857"/>
    </source>
</evidence>